<dbReference type="InterPro" id="IPR002881">
    <property type="entry name" value="DUF58"/>
</dbReference>
<proteinExistence type="predicted"/>
<feature type="domain" description="DUF58" evidence="2">
    <location>
        <begin position="43"/>
        <end position="249"/>
    </location>
</feature>
<dbReference type="Pfam" id="PF01882">
    <property type="entry name" value="DUF58"/>
    <property type="match status" value="1"/>
</dbReference>
<dbReference type="SUPFAM" id="SSF53300">
    <property type="entry name" value="vWA-like"/>
    <property type="match status" value="1"/>
</dbReference>
<sequence length="293" mass="31523">MRPPAALLDRLMTSRLLPSRAQPTAGVGERRSRQKGAGMEFVDHRPYQAGDDTRHLDVHVMARTGDTVIRQYAQMRQLPVTVFVDLSASMGGAKAQKETAARLIAQVFGFVGLAAGDRVQVATCGAGGVAAQVSPRWQGSGRADDLFAWLARAPGGGAADVAGALRQLLGSLTARGLVIVISDWWDEALPDQLSLAEAQGQEVWAIQLLSEAERNPESLGSGVMTLGDAETGEEIDVRLDAGTLGRYAEALQAWQAGIEEACRRRQWHAFQVAAEEDLADLFLRRLRGRGVLT</sequence>
<dbReference type="EMBL" id="JAAGAB010000002">
    <property type="protein sequence ID" value="NDV01187.1"/>
    <property type="molecule type" value="Genomic_DNA"/>
</dbReference>
<evidence type="ECO:0000259" key="2">
    <source>
        <dbReference type="Pfam" id="PF01882"/>
    </source>
</evidence>
<dbReference type="PANTHER" id="PTHR33608:SF7">
    <property type="entry name" value="DUF58 DOMAIN-CONTAINING PROTEIN"/>
    <property type="match status" value="1"/>
</dbReference>
<reference evidence="3 4" key="1">
    <citation type="submission" date="2020-02" db="EMBL/GenBank/DDBJ databases">
        <title>Pseudoroseicyclus tamarix, sp. nov., isolated from offshore sediment of a Tamarix chinensis forest.</title>
        <authorList>
            <person name="Gai Y."/>
        </authorList>
    </citation>
    <scope>NUCLEOTIDE SEQUENCE [LARGE SCALE GENOMIC DNA]</scope>
    <source>
        <strain evidence="3 4">CLL3-39</strain>
    </source>
</reference>
<dbReference type="AlphaFoldDB" id="A0A6B2JRI8"/>
<accession>A0A6B2JRI8</accession>
<evidence type="ECO:0000313" key="3">
    <source>
        <dbReference type="EMBL" id="NDV01187.1"/>
    </source>
</evidence>
<feature type="region of interest" description="Disordered" evidence="1">
    <location>
        <begin position="18"/>
        <end position="40"/>
    </location>
</feature>
<protein>
    <submittedName>
        <fullName evidence="3">DUF58 domain-containing protein</fullName>
    </submittedName>
</protein>
<name>A0A6B2JRI8_9RHOB</name>
<dbReference type="InterPro" id="IPR036465">
    <property type="entry name" value="vWFA_dom_sf"/>
</dbReference>
<comment type="caution">
    <text evidence="3">The sequence shown here is derived from an EMBL/GenBank/DDBJ whole genome shotgun (WGS) entry which is preliminary data.</text>
</comment>
<dbReference type="PANTHER" id="PTHR33608">
    <property type="entry name" value="BLL2464 PROTEIN"/>
    <property type="match status" value="1"/>
</dbReference>
<organism evidence="3 4">
    <name type="scientific">Pseudoroseicyclus tamaricis</name>
    <dbReference type="NCBI Taxonomy" id="2705421"/>
    <lineage>
        <taxon>Bacteria</taxon>
        <taxon>Pseudomonadati</taxon>
        <taxon>Pseudomonadota</taxon>
        <taxon>Alphaproteobacteria</taxon>
        <taxon>Rhodobacterales</taxon>
        <taxon>Paracoccaceae</taxon>
        <taxon>Pseudoroseicyclus</taxon>
    </lineage>
</organism>
<evidence type="ECO:0000313" key="4">
    <source>
        <dbReference type="Proteomes" id="UP000474757"/>
    </source>
</evidence>
<gene>
    <name evidence="3" type="ORF">GZA08_09435</name>
</gene>
<keyword evidence="4" id="KW-1185">Reference proteome</keyword>
<dbReference type="RefSeq" id="WP_163892635.1">
    <property type="nucleotide sequence ID" value="NZ_JAAFYS010000002.1"/>
</dbReference>
<dbReference type="Gene3D" id="3.40.50.410">
    <property type="entry name" value="von Willebrand factor, type A domain"/>
    <property type="match status" value="1"/>
</dbReference>
<dbReference type="Proteomes" id="UP000474757">
    <property type="component" value="Unassembled WGS sequence"/>
</dbReference>
<evidence type="ECO:0000256" key="1">
    <source>
        <dbReference type="SAM" id="MobiDB-lite"/>
    </source>
</evidence>